<feature type="domain" description="Solute-binding protein family 5" evidence="5">
    <location>
        <begin position="120"/>
        <end position="496"/>
    </location>
</feature>
<dbReference type="Proteomes" id="UP000183015">
    <property type="component" value="Unassembled WGS sequence"/>
</dbReference>
<dbReference type="InterPro" id="IPR039424">
    <property type="entry name" value="SBP_5"/>
</dbReference>
<dbReference type="STRING" id="235985.SAMN05414137_109174"/>
<protein>
    <submittedName>
        <fullName evidence="6">Peptide/nickel transport system substrate-binding protein</fullName>
    </submittedName>
</protein>
<dbReference type="InterPro" id="IPR000914">
    <property type="entry name" value="SBP_5_dom"/>
</dbReference>
<evidence type="ECO:0000313" key="6">
    <source>
        <dbReference type="EMBL" id="SEL50534.1"/>
    </source>
</evidence>
<evidence type="ECO:0000256" key="3">
    <source>
        <dbReference type="ARBA" id="ARBA00022448"/>
    </source>
</evidence>
<dbReference type="PIRSF" id="PIRSF002741">
    <property type="entry name" value="MppA"/>
    <property type="match status" value="1"/>
</dbReference>
<evidence type="ECO:0000256" key="4">
    <source>
        <dbReference type="ARBA" id="ARBA00022729"/>
    </source>
</evidence>
<dbReference type="GO" id="GO:0043190">
    <property type="term" value="C:ATP-binding cassette (ABC) transporter complex"/>
    <property type="evidence" value="ECO:0007669"/>
    <property type="project" value="InterPro"/>
</dbReference>
<dbReference type="Gene3D" id="3.40.190.10">
    <property type="entry name" value="Periplasmic binding protein-like II"/>
    <property type="match status" value="1"/>
</dbReference>
<evidence type="ECO:0000313" key="7">
    <source>
        <dbReference type="Proteomes" id="UP000183015"/>
    </source>
</evidence>
<organism evidence="6 7">
    <name type="scientific">Streptacidiphilus jiangxiensis</name>
    <dbReference type="NCBI Taxonomy" id="235985"/>
    <lineage>
        <taxon>Bacteria</taxon>
        <taxon>Bacillati</taxon>
        <taxon>Actinomycetota</taxon>
        <taxon>Actinomycetes</taxon>
        <taxon>Kitasatosporales</taxon>
        <taxon>Streptomycetaceae</taxon>
        <taxon>Streptacidiphilus</taxon>
    </lineage>
</organism>
<keyword evidence="4" id="KW-0732">Signal</keyword>
<dbReference type="GO" id="GO:0042597">
    <property type="term" value="C:periplasmic space"/>
    <property type="evidence" value="ECO:0007669"/>
    <property type="project" value="UniProtKB-ARBA"/>
</dbReference>
<dbReference type="eggNOG" id="COG0747">
    <property type="taxonomic scope" value="Bacteria"/>
</dbReference>
<dbReference type="Gene3D" id="3.90.76.10">
    <property type="entry name" value="Dipeptide-binding Protein, Domain 1"/>
    <property type="match status" value="1"/>
</dbReference>
<accession>A0A1H7QS17</accession>
<comment type="similarity">
    <text evidence="2">Belongs to the bacterial solute-binding protein 5 family.</text>
</comment>
<reference evidence="7" key="1">
    <citation type="submission" date="2016-10" db="EMBL/GenBank/DDBJ databases">
        <authorList>
            <person name="Varghese N."/>
        </authorList>
    </citation>
    <scope>NUCLEOTIDE SEQUENCE [LARGE SCALE GENOMIC DNA]</scope>
    <source>
        <strain evidence="7">DSM 45096 / BCRC 16803 / CGMCC 4.1857 / CIP 109030 / JCM 12277 / KCTC 19219 / NBRC 100920 / 33214</strain>
    </source>
</reference>
<dbReference type="Gene3D" id="3.10.105.10">
    <property type="entry name" value="Dipeptide-binding Protein, Domain 3"/>
    <property type="match status" value="1"/>
</dbReference>
<dbReference type="PANTHER" id="PTHR30290:SF10">
    <property type="entry name" value="PERIPLASMIC OLIGOPEPTIDE-BINDING PROTEIN-RELATED"/>
    <property type="match status" value="1"/>
</dbReference>
<dbReference type="GO" id="GO:1904680">
    <property type="term" value="F:peptide transmembrane transporter activity"/>
    <property type="evidence" value="ECO:0007669"/>
    <property type="project" value="TreeGrafter"/>
</dbReference>
<keyword evidence="7" id="KW-1185">Reference proteome</keyword>
<dbReference type="OrthoDB" id="9801912at2"/>
<sequence>MGGCHITIFASLWTPCAGVPQGVAAQPTREIRNTMSAVKRLAALSCVGLIATTTGCGSSKQGSSVAGAPNVVIKVGSANAYSTLDPAQAYDIGAWDLYYNIYQGLMTYPPGSNTPAEDAAQKCGYTDTTDETYKCVLRPNMKFSNGDPLNAAAVKFSIDRVIAIADAQGPSPILSSTIKSVETQGDSTVVFHLKVPDATMPARLASGVASIIDPKTLQANKEAATDDTNVVGSGRYMIDSVSFTGSGANKQPSEVKLSLNPNYQGAASPPRNSGIDLKYYADQTGTKKALDSQDVDAVIADLSADDVVAMQQNQQLGTGLQVDSGPGGGIHMLALNTVAGPFTNPALRKAVAELVDRNAIVSQAFNHTVNPAYTILPAGITDATNSFANTFGRQAWTATKVKEQLKKAGVTLPVTITYSYYSRGDQAITKEAQLLQQELEQDGLFKVSLKDYMTHGKLAAALLNVKKPIFDMYSLTWYSDYLDPDDYVNPLIGKRNIVFNGYAVSQSLIAKALGKSPRLQAQGDYTTIQNDVADYVPLIPLWESSQFAATQADVTGVPLTMDSSGNPRWWMIGKNGTS</sequence>
<dbReference type="AlphaFoldDB" id="A0A1H7QS17"/>
<evidence type="ECO:0000256" key="1">
    <source>
        <dbReference type="ARBA" id="ARBA00004196"/>
    </source>
</evidence>
<dbReference type="GO" id="GO:0030313">
    <property type="term" value="C:cell envelope"/>
    <property type="evidence" value="ECO:0007669"/>
    <property type="project" value="UniProtKB-SubCell"/>
</dbReference>
<dbReference type="SUPFAM" id="SSF53850">
    <property type="entry name" value="Periplasmic binding protein-like II"/>
    <property type="match status" value="1"/>
</dbReference>
<dbReference type="Pfam" id="PF00496">
    <property type="entry name" value="SBP_bac_5"/>
    <property type="match status" value="1"/>
</dbReference>
<dbReference type="GO" id="GO:0015833">
    <property type="term" value="P:peptide transport"/>
    <property type="evidence" value="ECO:0007669"/>
    <property type="project" value="TreeGrafter"/>
</dbReference>
<dbReference type="EMBL" id="FOAZ01000009">
    <property type="protein sequence ID" value="SEL50534.1"/>
    <property type="molecule type" value="Genomic_DNA"/>
</dbReference>
<name>A0A1H7QS17_STRJI</name>
<evidence type="ECO:0000256" key="2">
    <source>
        <dbReference type="ARBA" id="ARBA00005695"/>
    </source>
</evidence>
<dbReference type="InterPro" id="IPR030678">
    <property type="entry name" value="Peptide/Ni-bd"/>
</dbReference>
<gene>
    <name evidence="6" type="ORF">SAMN05414137_109174</name>
</gene>
<dbReference type="PANTHER" id="PTHR30290">
    <property type="entry name" value="PERIPLASMIC BINDING COMPONENT OF ABC TRANSPORTER"/>
    <property type="match status" value="1"/>
</dbReference>
<keyword evidence="3" id="KW-0813">Transport</keyword>
<evidence type="ECO:0000259" key="5">
    <source>
        <dbReference type="Pfam" id="PF00496"/>
    </source>
</evidence>
<proteinExistence type="inferred from homology"/>
<comment type="subcellular location">
    <subcellularLocation>
        <location evidence="1">Cell envelope</location>
    </subcellularLocation>
</comment>